<reference evidence="14" key="1">
    <citation type="submission" date="2025-08" db="UniProtKB">
        <authorList>
            <consortium name="Ensembl"/>
        </authorList>
    </citation>
    <scope>IDENTIFICATION</scope>
</reference>
<evidence type="ECO:0000256" key="1">
    <source>
        <dbReference type="ARBA" id="ARBA00004434"/>
    </source>
</evidence>
<accession>A0A3B3SGM8</accession>
<dbReference type="Gene3D" id="2.10.109.10">
    <property type="entry name" value="Umud Fragment, subunit A"/>
    <property type="match status" value="1"/>
</dbReference>
<dbReference type="SUPFAM" id="SSF51306">
    <property type="entry name" value="LexA/Signal peptidase"/>
    <property type="match status" value="1"/>
</dbReference>
<keyword evidence="15" id="KW-1185">Reference proteome</keyword>
<dbReference type="FunFam" id="2.10.109.10:FF:000005">
    <property type="entry name" value="Mitochondrial inner membrane protease subunit"/>
    <property type="match status" value="1"/>
</dbReference>
<keyword evidence="5" id="KW-0812">Transmembrane</keyword>
<evidence type="ECO:0000256" key="8">
    <source>
        <dbReference type="ARBA" id="ARBA00022989"/>
    </source>
</evidence>
<organism evidence="14 15">
    <name type="scientific">Paramormyrops kingsleyae</name>
    <dbReference type="NCBI Taxonomy" id="1676925"/>
    <lineage>
        <taxon>Eukaryota</taxon>
        <taxon>Metazoa</taxon>
        <taxon>Chordata</taxon>
        <taxon>Craniata</taxon>
        <taxon>Vertebrata</taxon>
        <taxon>Euteleostomi</taxon>
        <taxon>Actinopterygii</taxon>
        <taxon>Neopterygii</taxon>
        <taxon>Teleostei</taxon>
        <taxon>Osteoglossocephala</taxon>
        <taxon>Osteoglossomorpha</taxon>
        <taxon>Osteoglossiformes</taxon>
        <taxon>Mormyridae</taxon>
        <taxon>Paramormyrops</taxon>
    </lineage>
</organism>
<evidence type="ECO:0000256" key="10">
    <source>
        <dbReference type="ARBA" id="ARBA00023136"/>
    </source>
</evidence>
<dbReference type="PANTHER" id="PTHR46041:SF2">
    <property type="entry name" value="MITOCHONDRIAL INNER MEMBRANE PROTEASE SUBUNIT 2"/>
    <property type="match status" value="1"/>
</dbReference>
<comment type="subcellular location">
    <subcellularLocation>
        <location evidence="1">Mitochondrion inner membrane</location>
        <topology evidence="1">Single-pass membrane protein</topology>
    </subcellularLocation>
</comment>
<feature type="domain" description="Peptidase S26" evidence="13">
    <location>
        <begin position="38"/>
        <end position="128"/>
    </location>
</feature>
<evidence type="ECO:0000256" key="11">
    <source>
        <dbReference type="PIRSR" id="PIRSR600223-1"/>
    </source>
</evidence>
<dbReference type="InterPro" id="IPR019533">
    <property type="entry name" value="Peptidase_S26"/>
</dbReference>
<evidence type="ECO:0000256" key="4">
    <source>
        <dbReference type="ARBA" id="ARBA00022670"/>
    </source>
</evidence>
<feature type="domain" description="Peptidase S26" evidence="13">
    <location>
        <begin position="133"/>
        <end position="174"/>
    </location>
</feature>
<keyword evidence="4 12" id="KW-0645">Protease</keyword>
<dbReference type="InterPro" id="IPR037730">
    <property type="entry name" value="IMP2"/>
</dbReference>
<dbReference type="PANTHER" id="PTHR46041">
    <property type="entry name" value="MITOCHONDRIAL INNER MEMBRANE PROTEASE SUBUNIT 2"/>
    <property type="match status" value="1"/>
</dbReference>
<dbReference type="PRINTS" id="PR00727">
    <property type="entry name" value="LEADERPTASE"/>
</dbReference>
<comment type="subunit">
    <text evidence="3">Heterodimer of 2 subunits, IMMPL1 and IMMPL2.</text>
</comment>
<evidence type="ECO:0000256" key="9">
    <source>
        <dbReference type="ARBA" id="ARBA00023128"/>
    </source>
</evidence>
<keyword evidence="10" id="KW-0472">Membrane</keyword>
<reference evidence="14" key="2">
    <citation type="submission" date="2025-09" db="UniProtKB">
        <authorList>
            <consortium name="Ensembl"/>
        </authorList>
    </citation>
    <scope>IDENTIFICATION</scope>
</reference>
<dbReference type="GeneTree" id="ENSGT00550000075044"/>
<evidence type="ECO:0000256" key="7">
    <source>
        <dbReference type="ARBA" id="ARBA00022801"/>
    </source>
</evidence>
<evidence type="ECO:0000256" key="12">
    <source>
        <dbReference type="RuleBase" id="RU362041"/>
    </source>
</evidence>
<comment type="similarity">
    <text evidence="2">Belongs to the peptidase S26 family. IMP2 subfamily.</text>
</comment>
<proteinExistence type="inferred from homology"/>
<dbReference type="AlphaFoldDB" id="A0A3B3SGM8"/>
<evidence type="ECO:0000313" key="15">
    <source>
        <dbReference type="Proteomes" id="UP000261540"/>
    </source>
</evidence>
<dbReference type="InterPro" id="IPR036286">
    <property type="entry name" value="LexA/Signal_pep-like_sf"/>
</dbReference>
<evidence type="ECO:0000259" key="13">
    <source>
        <dbReference type="Pfam" id="PF10502"/>
    </source>
</evidence>
<dbReference type="Pfam" id="PF10502">
    <property type="entry name" value="Peptidase_S26"/>
    <property type="match status" value="2"/>
</dbReference>
<feature type="active site" evidence="11">
    <location>
        <position position="66"/>
    </location>
</feature>
<dbReference type="Ensembl" id="ENSPKIT00000010688.1">
    <property type="protein sequence ID" value="ENSPKIP00000029887.1"/>
    <property type="gene ID" value="ENSPKIG00000010962.1"/>
</dbReference>
<dbReference type="GO" id="GO:0042720">
    <property type="term" value="C:mitochondrial inner membrane peptidase complex"/>
    <property type="evidence" value="ECO:0007669"/>
    <property type="project" value="InterPro"/>
</dbReference>
<keyword evidence="9 12" id="KW-0496">Mitochondrion</keyword>
<evidence type="ECO:0000256" key="6">
    <source>
        <dbReference type="ARBA" id="ARBA00022792"/>
    </source>
</evidence>
<dbReference type="Proteomes" id="UP000261540">
    <property type="component" value="Unplaced"/>
</dbReference>
<evidence type="ECO:0000256" key="2">
    <source>
        <dbReference type="ARBA" id="ARBA00007066"/>
    </source>
</evidence>
<dbReference type="GO" id="GO:0004252">
    <property type="term" value="F:serine-type endopeptidase activity"/>
    <property type="evidence" value="ECO:0007669"/>
    <property type="project" value="InterPro"/>
</dbReference>
<dbReference type="InterPro" id="IPR019758">
    <property type="entry name" value="Pept_S26A_signal_pept_1_CS"/>
</dbReference>
<sequence>MAAMCSHVRSSSFRVKCCRRQVGMAQSSAFGRRCARAFVSGFFVAVPVTVTVLDRLAYIARVEGASMQPSLNPEGQTTSDVVLLSRWSVRDYQVQRGDIVSLLSPKNPQQKIIKRVIGLEGDLVKTRGYKNRYVKVPDGHFWIEGDHHGHSLDSNSFGPVSLGLVHGRASHIIWPPHRWQRITPSIPGGCALLLHRDRLPPSDQDD</sequence>
<keyword evidence="7 12" id="KW-0378">Hydrolase</keyword>
<protein>
    <recommendedName>
        <fullName evidence="12">Mitochondrial inner membrane protease subunit</fullName>
        <ecNumber evidence="12">3.4.21.-</ecNumber>
    </recommendedName>
</protein>
<keyword evidence="6 12" id="KW-0999">Mitochondrion inner membrane</keyword>
<feature type="active site" evidence="11">
    <location>
        <position position="114"/>
    </location>
</feature>
<name>A0A3B3SGM8_9TELE</name>
<evidence type="ECO:0000256" key="5">
    <source>
        <dbReference type="ARBA" id="ARBA00022692"/>
    </source>
</evidence>
<dbReference type="EC" id="3.4.21.-" evidence="12"/>
<dbReference type="GO" id="GO:0006465">
    <property type="term" value="P:signal peptide processing"/>
    <property type="evidence" value="ECO:0007669"/>
    <property type="project" value="InterPro"/>
</dbReference>
<evidence type="ECO:0000313" key="14">
    <source>
        <dbReference type="Ensembl" id="ENSPKIP00000029887.1"/>
    </source>
</evidence>
<dbReference type="InterPro" id="IPR000223">
    <property type="entry name" value="Pept_S26A_signal_pept_1"/>
</dbReference>
<evidence type="ECO:0000256" key="3">
    <source>
        <dbReference type="ARBA" id="ARBA00011805"/>
    </source>
</evidence>
<dbReference type="NCBIfam" id="TIGR02227">
    <property type="entry name" value="sigpep_I_bact"/>
    <property type="match status" value="1"/>
</dbReference>
<keyword evidence="8" id="KW-1133">Transmembrane helix</keyword>
<dbReference type="GO" id="GO:0006627">
    <property type="term" value="P:protein processing involved in protein targeting to mitochondrion"/>
    <property type="evidence" value="ECO:0007669"/>
    <property type="project" value="InterPro"/>
</dbReference>
<dbReference type="CDD" id="cd06530">
    <property type="entry name" value="S26_SPase_I"/>
    <property type="match status" value="1"/>
</dbReference>
<dbReference type="PROSITE" id="PS00761">
    <property type="entry name" value="SPASE_I_3"/>
    <property type="match status" value="1"/>
</dbReference>
<dbReference type="STRING" id="1676925.ENSPKIP00000029887"/>